<organism evidence="1 2">
    <name type="scientific">Nesidiocoris tenuis</name>
    <dbReference type="NCBI Taxonomy" id="355587"/>
    <lineage>
        <taxon>Eukaryota</taxon>
        <taxon>Metazoa</taxon>
        <taxon>Ecdysozoa</taxon>
        <taxon>Arthropoda</taxon>
        <taxon>Hexapoda</taxon>
        <taxon>Insecta</taxon>
        <taxon>Pterygota</taxon>
        <taxon>Neoptera</taxon>
        <taxon>Paraneoptera</taxon>
        <taxon>Hemiptera</taxon>
        <taxon>Heteroptera</taxon>
        <taxon>Panheteroptera</taxon>
        <taxon>Cimicomorpha</taxon>
        <taxon>Miridae</taxon>
        <taxon>Dicyphina</taxon>
        <taxon>Nesidiocoris</taxon>
    </lineage>
</organism>
<accession>A0A6H5HHJ8</accession>
<keyword evidence="2" id="KW-1185">Reference proteome</keyword>
<sequence length="91" mass="10924">MFGTKFSIFCSPHPYGCRMRRSKLLMAEPRRSPKRTLQLIRHSTGMELRTKLQIMPDWRTSCDRRTYRLQKLRSAPIRGRCHQECPIRVFD</sequence>
<gene>
    <name evidence="1" type="ORF">NTEN_LOCUS20467</name>
</gene>
<evidence type="ECO:0000313" key="2">
    <source>
        <dbReference type="Proteomes" id="UP000479000"/>
    </source>
</evidence>
<dbReference type="Proteomes" id="UP000479000">
    <property type="component" value="Unassembled WGS sequence"/>
</dbReference>
<reference evidence="1 2" key="1">
    <citation type="submission" date="2020-02" db="EMBL/GenBank/DDBJ databases">
        <authorList>
            <person name="Ferguson B K."/>
        </authorList>
    </citation>
    <scope>NUCLEOTIDE SEQUENCE [LARGE SCALE GENOMIC DNA]</scope>
</reference>
<proteinExistence type="predicted"/>
<name>A0A6H5HHJ8_9HEMI</name>
<dbReference type="AlphaFoldDB" id="A0A6H5HHJ8"/>
<dbReference type="EMBL" id="CADCXU010030099">
    <property type="protein sequence ID" value="CAB0016199.1"/>
    <property type="molecule type" value="Genomic_DNA"/>
</dbReference>
<protein>
    <submittedName>
        <fullName evidence="1">Uncharacterized protein</fullName>
    </submittedName>
</protein>
<evidence type="ECO:0000313" key="1">
    <source>
        <dbReference type="EMBL" id="CAB0016199.1"/>
    </source>
</evidence>